<keyword evidence="4" id="KW-1185">Reference proteome</keyword>
<reference evidence="3" key="2">
    <citation type="journal article" date="2022" name="Microb. Genom.">
        <title>A chromosome-scale genome assembly of the tomato pathogen Cladosporium fulvum reveals a compartmentalized genome architecture and the presence of a dispensable chromosome.</title>
        <authorList>
            <person name="Zaccaron A.Z."/>
            <person name="Chen L.H."/>
            <person name="Samaras A."/>
            <person name="Stergiopoulos I."/>
        </authorList>
    </citation>
    <scope>NUCLEOTIDE SEQUENCE</scope>
    <source>
        <strain evidence="3">Race5_Kim</strain>
    </source>
</reference>
<evidence type="ECO:0000313" key="4">
    <source>
        <dbReference type="Proteomes" id="UP000756132"/>
    </source>
</evidence>
<feature type="region of interest" description="Disordered" evidence="1">
    <location>
        <begin position="53"/>
        <end position="72"/>
    </location>
</feature>
<dbReference type="AlphaFoldDB" id="A0A9Q8PDL7"/>
<dbReference type="GeneID" id="71989804"/>
<dbReference type="EMBL" id="CP090169">
    <property type="protein sequence ID" value="UJO20467.1"/>
    <property type="molecule type" value="Genomic_DNA"/>
</dbReference>
<feature type="signal peptide" evidence="2">
    <location>
        <begin position="1"/>
        <end position="18"/>
    </location>
</feature>
<evidence type="ECO:0000256" key="2">
    <source>
        <dbReference type="SAM" id="SignalP"/>
    </source>
</evidence>
<evidence type="ECO:0000313" key="3">
    <source>
        <dbReference type="EMBL" id="UJO20467.1"/>
    </source>
</evidence>
<feature type="chain" id="PRO_5040478412" evidence="2">
    <location>
        <begin position="19"/>
        <end position="72"/>
    </location>
</feature>
<sequence length="72" mass="7661">MKFLSITLALSAASIVYSMPLLSSASGAIMKRNPFSACGFYIAFCGLETDAKTKDNHKVDDSPANPLIKPGH</sequence>
<evidence type="ECO:0000256" key="1">
    <source>
        <dbReference type="SAM" id="MobiDB-lite"/>
    </source>
</evidence>
<organism evidence="3 4">
    <name type="scientific">Passalora fulva</name>
    <name type="common">Tomato leaf mold</name>
    <name type="synonym">Cladosporium fulvum</name>
    <dbReference type="NCBI Taxonomy" id="5499"/>
    <lineage>
        <taxon>Eukaryota</taxon>
        <taxon>Fungi</taxon>
        <taxon>Dikarya</taxon>
        <taxon>Ascomycota</taxon>
        <taxon>Pezizomycotina</taxon>
        <taxon>Dothideomycetes</taxon>
        <taxon>Dothideomycetidae</taxon>
        <taxon>Mycosphaerellales</taxon>
        <taxon>Mycosphaerellaceae</taxon>
        <taxon>Fulvia</taxon>
    </lineage>
</organism>
<dbReference type="Proteomes" id="UP000756132">
    <property type="component" value="Chromosome 7"/>
</dbReference>
<gene>
    <name evidence="3" type="ORF">CLAFUR5_09926</name>
</gene>
<dbReference type="KEGG" id="ffu:CLAFUR5_09926"/>
<proteinExistence type="predicted"/>
<protein>
    <submittedName>
        <fullName evidence="3">Uncharacterized protein</fullName>
    </submittedName>
</protein>
<dbReference type="RefSeq" id="XP_047764833.1">
    <property type="nucleotide sequence ID" value="XM_047909074.1"/>
</dbReference>
<reference evidence="3" key="1">
    <citation type="submission" date="2021-12" db="EMBL/GenBank/DDBJ databases">
        <authorList>
            <person name="Zaccaron A."/>
            <person name="Stergiopoulos I."/>
        </authorList>
    </citation>
    <scope>NUCLEOTIDE SEQUENCE</scope>
    <source>
        <strain evidence="3">Race5_Kim</strain>
    </source>
</reference>
<name>A0A9Q8PDL7_PASFU</name>
<keyword evidence="2" id="KW-0732">Signal</keyword>
<accession>A0A9Q8PDL7</accession>